<evidence type="ECO:0000313" key="6">
    <source>
        <dbReference type="Proteomes" id="UP000264217"/>
    </source>
</evidence>
<evidence type="ECO:0000259" key="3">
    <source>
        <dbReference type="Pfam" id="PF17148"/>
    </source>
</evidence>
<feature type="signal peptide" evidence="1">
    <location>
        <begin position="1"/>
        <end position="27"/>
    </location>
</feature>
<name>A0A372NPR2_9SPHI</name>
<dbReference type="RefSeq" id="WP_117393131.1">
    <property type="nucleotide sequence ID" value="NZ_QWDC01000003.1"/>
</dbReference>
<keyword evidence="6" id="KW-1185">Reference proteome</keyword>
<evidence type="ECO:0000259" key="2">
    <source>
        <dbReference type="Pfam" id="PF16313"/>
    </source>
</evidence>
<dbReference type="InterPro" id="IPR033413">
    <property type="entry name" value="DUF5117"/>
</dbReference>
<dbReference type="InterPro" id="IPR032534">
    <property type="entry name" value="EcxA_zinc-bd"/>
</dbReference>
<dbReference type="Pfam" id="PF16313">
    <property type="entry name" value="DUF4953"/>
    <property type="match status" value="1"/>
</dbReference>
<feature type="domain" description="EcxA zinc-binding" evidence="2">
    <location>
        <begin position="431"/>
        <end position="743"/>
    </location>
</feature>
<dbReference type="Pfam" id="PF17148">
    <property type="entry name" value="DUF5117"/>
    <property type="match status" value="1"/>
</dbReference>
<protein>
    <submittedName>
        <fullName evidence="5">DUF5117 domain-containing protein</fullName>
    </submittedName>
</protein>
<dbReference type="InterPro" id="IPR034032">
    <property type="entry name" value="Zn_MMP-like_bac"/>
</dbReference>
<feature type="chain" id="PRO_5016580381" evidence="1">
    <location>
        <begin position="28"/>
        <end position="829"/>
    </location>
</feature>
<reference evidence="5 6" key="1">
    <citation type="submission" date="2018-08" db="EMBL/GenBank/DDBJ databases">
        <title>Mucilaginibacter sp. MYSH2.</title>
        <authorList>
            <person name="Seo T."/>
        </authorList>
    </citation>
    <scope>NUCLEOTIDE SEQUENCE [LARGE SCALE GENOMIC DNA]</scope>
    <source>
        <strain evidence="5 6">MYSH2</strain>
    </source>
</reference>
<feature type="domain" description="DUF5117" evidence="3">
    <location>
        <begin position="117"/>
        <end position="298"/>
    </location>
</feature>
<dbReference type="PANTHER" id="PTHR38478:SF1">
    <property type="entry name" value="ZINC DEPENDENT METALLOPROTEASE DOMAIN LIPOPROTEIN"/>
    <property type="match status" value="1"/>
</dbReference>
<evidence type="ECO:0000256" key="1">
    <source>
        <dbReference type="SAM" id="SignalP"/>
    </source>
</evidence>
<dbReference type="InterPro" id="IPR033428">
    <property type="entry name" value="DUF5118"/>
</dbReference>
<comment type="caution">
    <text evidence="5">The sequence shown here is derived from an EMBL/GenBank/DDBJ whole genome shotgun (WGS) entry which is preliminary data.</text>
</comment>
<keyword evidence="1" id="KW-0732">Signal</keyword>
<gene>
    <name evidence="5" type="ORF">D0C36_18460</name>
</gene>
<proteinExistence type="predicted"/>
<dbReference type="AlphaFoldDB" id="A0A372NPR2"/>
<sequence length="829" mass="93987">MKHNIRIKHLLLIFALAMLVAPFAGMAQTIPGIPDNLPLKLIKKDTARKDTAKAVVTKLKPYTEVVSKNFRSKPGLFTVHQSKDSLLFEIPDSILSRQILFIQRLTQASYGINAYTGENMGSQTIVFEKGPDSTLLIQYDLAATEATPASNISKAVQNANLRPTMAILPIAALGRAGTSYVVDVTGLIKQKGFLTDTKFERDTSKHADNPKDYQIDYLHAYPLNVEIGVSHNLTLRADKVPVSMQVNASFLMLPRAPMMRRYDDERIGYFSNSVLPFSDDQQRVKWKRFITRWRLEPRKQDQKKWEQGQLVEPLRPIVIYLDPATPAQWRPFLIQSINDWQKAFEQAGFKNAIVGKEWPAADTTMHMDDARYSFIDYIPSDGVGSYPPEIHDPRSGEILQVHIGWNAGLMKQLHDNYMIQAGINDQQARKASFDVALMGRLIRYAASHEVGHSLGLRHNYGSSSRTPVNKLRDKKYLAKYGHTASIMDFARFNYVAQPQDGVTESGILPRIGEYDTWAIEWGYKNSGANNADADQKIMRQLANRRLTENKRLWFGDGESKDLKFDPRAQVDDMGDDPIQASLLGINNLKKVLPYLPKWTLEDGRSTQNLSEVYEAAKAQYLKYMAHVLKYTSGATYRNNIAEGQKAPVFVSAPLNVQKQALSFFNREIFTAPVWLLNPEITNRVTGVETNSFIDDLRAKVINSLLDARKLAQIRNNMERFPKETLPLNQYLSTIHGYVWNELKGPGNIKEDAYRRNLQKGYYGALLDVLSRTDNADDSENDAISLIKADLKTLATELKRAIPRAKDPLTRYHFQDMQARIQSTLNNKEI</sequence>
<dbReference type="Pfam" id="PF17162">
    <property type="entry name" value="DUF5118"/>
    <property type="match status" value="1"/>
</dbReference>
<dbReference type="OrthoDB" id="9776599at2"/>
<dbReference type="PANTHER" id="PTHR38478">
    <property type="entry name" value="PEPTIDASE M1A AND M12B"/>
    <property type="match status" value="1"/>
</dbReference>
<evidence type="ECO:0000259" key="4">
    <source>
        <dbReference type="Pfam" id="PF17162"/>
    </source>
</evidence>
<dbReference type="Proteomes" id="UP000264217">
    <property type="component" value="Unassembled WGS sequence"/>
</dbReference>
<evidence type="ECO:0000313" key="5">
    <source>
        <dbReference type="EMBL" id="RFZ90929.1"/>
    </source>
</evidence>
<dbReference type="CDD" id="cd04276">
    <property type="entry name" value="ZnMc_MMP_like_2"/>
    <property type="match status" value="1"/>
</dbReference>
<feature type="domain" description="DUF5118" evidence="4">
    <location>
        <begin position="60"/>
        <end position="107"/>
    </location>
</feature>
<organism evidence="5 6">
    <name type="scientific">Mucilaginibacter conchicola</name>
    <dbReference type="NCBI Taxonomy" id="2303333"/>
    <lineage>
        <taxon>Bacteria</taxon>
        <taxon>Pseudomonadati</taxon>
        <taxon>Bacteroidota</taxon>
        <taxon>Sphingobacteriia</taxon>
        <taxon>Sphingobacteriales</taxon>
        <taxon>Sphingobacteriaceae</taxon>
        <taxon>Mucilaginibacter</taxon>
    </lineage>
</organism>
<dbReference type="EMBL" id="QWDC01000003">
    <property type="protein sequence ID" value="RFZ90929.1"/>
    <property type="molecule type" value="Genomic_DNA"/>
</dbReference>
<dbReference type="SUPFAM" id="SSF55486">
    <property type="entry name" value="Metalloproteases ('zincins'), catalytic domain"/>
    <property type="match status" value="1"/>
</dbReference>
<accession>A0A372NPR2</accession>